<keyword evidence="1" id="KW-1133">Transmembrane helix</keyword>
<feature type="transmembrane region" description="Helical" evidence="1">
    <location>
        <begin position="46"/>
        <end position="67"/>
    </location>
</feature>
<name>A0ABV5LV42_9ACTN</name>
<evidence type="ECO:0000256" key="1">
    <source>
        <dbReference type="SAM" id="Phobius"/>
    </source>
</evidence>
<proteinExistence type="predicted"/>
<dbReference type="Pfam" id="PF04306">
    <property type="entry name" value="DUF456"/>
    <property type="match status" value="1"/>
</dbReference>
<protein>
    <submittedName>
        <fullName evidence="2">DUF456 domain-containing protein</fullName>
    </submittedName>
</protein>
<dbReference type="EMBL" id="JBHMDM010000007">
    <property type="protein sequence ID" value="MFB9377970.1"/>
    <property type="molecule type" value="Genomic_DNA"/>
</dbReference>
<reference evidence="2 3" key="1">
    <citation type="submission" date="2024-09" db="EMBL/GenBank/DDBJ databases">
        <authorList>
            <person name="Sun Q."/>
            <person name="Mori K."/>
        </authorList>
    </citation>
    <scope>NUCLEOTIDE SEQUENCE [LARGE SCALE GENOMIC DNA]</scope>
    <source>
        <strain evidence="2 3">TISTR 1856</strain>
    </source>
</reference>
<comment type="caution">
    <text evidence="2">The sequence shown here is derived from an EMBL/GenBank/DDBJ whole genome shotgun (WGS) entry which is preliminary data.</text>
</comment>
<organism evidence="2 3">
    <name type="scientific">Kineococcus gynurae</name>
    <dbReference type="NCBI Taxonomy" id="452979"/>
    <lineage>
        <taxon>Bacteria</taxon>
        <taxon>Bacillati</taxon>
        <taxon>Actinomycetota</taxon>
        <taxon>Actinomycetes</taxon>
        <taxon>Kineosporiales</taxon>
        <taxon>Kineosporiaceae</taxon>
        <taxon>Kineococcus</taxon>
    </lineage>
</organism>
<keyword evidence="1" id="KW-0472">Membrane</keyword>
<keyword evidence="3" id="KW-1185">Reference proteome</keyword>
<evidence type="ECO:0000313" key="2">
    <source>
        <dbReference type="EMBL" id="MFB9377970.1"/>
    </source>
</evidence>
<keyword evidence="1" id="KW-0812">Transmembrane</keyword>
<sequence length="163" mass="16192">MGDAGLVVVGLAVAVGLVGIVAPVLPGTALIAVALAVWAFTTGGAAWGVFAGAAVLLAAGQVIMYLVPGRRMTRAGIPTRSLLLGGLLGVVGFFVVPVLGLPLGFVLGVFLGELLRAAGATRAAVAWRSTVVALKNVGLSLLIEASAGMLAAITWLVGALVLR</sequence>
<gene>
    <name evidence="2" type="ORF">ACFFVI_13440</name>
</gene>
<dbReference type="Proteomes" id="UP001589748">
    <property type="component" value="Unassembled WGS sequence"/>
</dbReference>
<evidence type="ECO:0000313" key="3">
    <source>
        <dbReference type="Proteomes" id="UP001589748"/>
    </source>
</evidence>
<accession>A0ABV5LV42</accession>
<dbReference type="InterPro" id="IPR007403">
    <property type="entry name" value="DUF456"/>
</dbReference>
<dbReference type="RefSeq" id="WP_380137602.1">
    <property type="nucleotide sequence ID" value="NZ_JBHLUI010000008.1"/>
</dbReference>
<feature type="transmembrane region" description="Helical" evidence="1">
    <location>
        <begin position="87"/>
        <end position="111"/>
    </location>
</feature>
<feature type="transmembrane region" description="Helical" evidence="1">
    <location>
        <begin position="137"/>
        <end position="162"/>
    </location>
</feature>
<feature type="transmembrane region" description="Helical" evidence="1">
    <location>
        <begin position="7"/>
        <end position="40"/>
    </location>
</feature>